<evidence type="ECO:0000256" key="4">
    <source>
        <dbReference type="ARBA" id="ARBA00023163"/>
    </source>
</evidence>
<name>A0A368Y369_9BURK</name>
<evidence type="ECO:0000256" key="3">
    <source>
        <dbReference type="ARBA" id="ARBA00023125"/>
    </source>
</evidence>
<reference evidence="6 7" key="1">
    <citation type="submission" date="2018-07" db="EMBL/GenBank/DDBJ databases">
        <title>Genomic Encyclopedia of Type Strains, Phase IV (KMG-IV): sequencing the most valuable type-strain genomes for metagenomic binning, comparative biology and taxonomic classification.</title>
        <authorList>
            <person name="Goeker M."/>
        </authorList>
    </citation>
    <scope>NUCLEOTIDE SEQUENCE [LARGE SCALE GENOMIC DNA]</scope>
    <source>
        <strain evidence="6 7">DSM 21634</strain>
    </source>
</reference>
<dbReference type="InterPro" id="IPR036388">
    <property type="entry name" value="WH-like_DNA-bd_sf"/>
</dbReference>
<dbReference type="Pfam" id="PF03466">
    <property type="entry name" value="LysR_substrate"/>
    <property type="match status" value="1"/>
</dbReference>
<dbReference type="EMBL" id="QPJK01000003">
    <property type="protein sequence ID" value="RCW72674.1"/>
    <property type="molecule type" value="Genomic_DNA"/>
</dbReference>
<comment type="caution">
    <text evidence="6">The sequence shown here is derived from an EMBL/GenBank/DDBJ whole genome shotgun (WGS) entry which is preliminary data.</text>
</comment>
<dbReference type="Gene3D" id="3.40.190.290">
    <property type="match status" value="1"/>
</dbReference>
<feature type="domain" description="HTH lysR-type" evidence="5">
    <location>
        <begin position="1"/>
        <end position="58"/>
    </location>
</feature>
<keyword evidence="2" id="KW-0805">Transcription regulation</keyword>
<dbReference type="Proteomes" id="UP000252884">
    <property type="component" value="Unassembled WGS sequence"/>
</dbReference>
<keyword evidence="4" id="KW-0804">Transcription</keyword>
<dbReference type="SUPFAM" id="SSF46785">
    <property type="entry name" value="Winged helix' DNA-binding domain"/>
    <property type="match status" value="1"/>
</dbReference>
<dbReference type="AlphaFoldDB" id="A0A368Y369"/>
<dbReference type="SUPFAM" id="SSF53850">
    <property type="entry name" value="Periplasmic binding protein-like II"/>
    <property type="match status" value="1"/>
</dbReference>
<evidence type="ECO:0000256" key="1">
    <source>
        <dbReference type="ARBA" id="ARBA00009437"/>
    </source>
</evidence>
<accession>A0A368Y369</accession>
<evidence type="ECO:0000313" key="6">
    <source>
        <dbReference type="EMBL" id="RCW72674.1"/>
    </source>
</evidence>
<dbReference type="GO" id="GO:0006351">
    <property type="term" value="P:DNA-templated transcription"/>
    <property type="evidence" value="ECO:0007669"/>
    <property type="project" value="TreeGrafter"/>
</dbReference>
<dbReference type="PANTHER" id="PTHR30537">
    <property type="entry name" value="HTH-TYPE TRANSCRIPTIONAL REGULATOR"/>
    <property type="match status" value="1"/>
</dbReference>
<proteinExistence type="inferred from homology"/>
<dbReference type="RefSeq" id="WP_114468083.1">
    <property type="nucleotide sequence ID" value="NZ_QPJK01000003.1"/>
</dbReference>
<dbReference type="GO" id="GO:0003700">
    <property type="term" value="F:DNA-binding transcription factor activity"/>
    <property type="evidence" value="ECO:0007669"/>
    <property type="project" value="InterPro"/>
</dbReference>
<dbReference type="PROSITE" id="PS50931">
    <property type="entry name" value="HTH_LYSR"/>
    <property type="match status" value="1"/>
</dbReference>
<comment type="similarity">
    <text evidence="1">Belongs to the LysR transcriptional regulatory family.</text>
</comment>
<dbReference type="InterPro" id="IPR036390">
    <property type="entry name" value="WH_DNA-bd_sf"/>
</dbReference>
<dbReference type="OrthoDB" id="570111at2"/>
<dbReference type="InterPro" id="IPR005119">
    <property type="entry name" value="LysR_subst-bd"/>
</dbReference>
<evidence type="ECO:0000259" key="5">
    <source>
        <dbReference type="PROSITE" id="PS50931"/>
    </source>
</evidence>
<organism evidence="6 7">
    <name type="scientific">Pseudorhodoferax soli</name>
    <dbReference type="NCBI Taxonomy" id="545864"/>
    <lineage>
        <taxon>Bacteria</taxon>
        <taxon>Pseudomonadati</taxon>
        <taxon>Pseudomonadota</taxon>
        <taxon>Betaproteobacteria</taxon>
        <taxon>Burkholderiales</taxon>
        <taxon>Comamonadaceae</taxon>
    </lineage>
</organism>
<evidence type="ECO:0000313" key="7">
    <source>
        <dbReference type="Proteomes" id="UP000252884"/>
    </source>
</evidence>
<keyword evidence="7" id="KW-1185">Reference proteome</keyword>
<dbReference type="InterPro" id="IPR058163">
    <property type="entry name" value="LysR-type_TF_proteobact-type"/>
</dbReference>
<dbReference type="PRINTS" id="PR00039">
    <property type="entry name" value="HTHLYSR"/>
</dbReference>
<dbReference type="InterPro" id="IPR000847">
    <property type="entry name" value="LysR_HTH_N"/>
</dbReference>
<dbReference type="Pfam" id="PF00126">
    <property type="entry name" value="HTH_1"/>
    <property type="match status" value="1"/>
</dbReference>
<keyword evidence="3" id="KW-0238">DNA-binding</keyword>
<evidence type="ECO:0000256" key="2">
    <source>
        <dbReference type="ARBA" id="ARBA00023015"/>
    </source>
</evidence>
<sequence length="296" mass="32990">MDWDHLRYFLELARTRKLSAAARRLDVQHTTVSRRIRALEQIVGAPLFTRSGGEYLVSEAGRRLLPQVEAMEAASLAVLGTAPARDGELSGVVRVGATEGFGTVVLAPLLARFAQAHPQLVIDLLPLPRNVNLSQREADIVVSLERPVRGNAVAARLCDYVLRLYASPDYLARHPPIRSRDDLPQHSFISYIDDLLFSKELRYLAELCRPQRYALRSTSVLAQHQAVALGAGIGVLPAFLADGDDRLCAVLPEEAQFVRTFWISMPKENRSIARIQTIWSLLRSSVQTDKRLRPPV</sequence>
<protein>
    <submittedName>
        <fullName evidence="6">LysR family transcriptional regulator</fullName>
    </submittedName>
</protein>
<dbReference type="Gene3D" id="1.10.10.10">
    <property type="entry name" value="Winged helix-like DNA-binding domain superfamily/Winged helix DNA-binding domain"/>
    <property type="match status" value="1"/>
</dbReference>
<dbReference type="PANTHER" id="PTHR30537:SF3">
    <property type="entry name" value="TRANSCRIPTIONAL REGULATORY PROTEIN"/>
    <property type="match status" value="1"/>
</dbReference>
<dbReference type="GO" id="GO:0043565">
    <property type="term" value="F:sequence-specific DNA binding"/>
    <property type="evidence" value="ECO:0007669"/>
    <property type="project" value="TreeGrafter"/>
</dbReference>
<gene>
    <name evidence="6" type="ORF">DES41_103280</name>
</gene>